<dbReference type="EC" id="5.6.2.2" evidence="2"/>
<dbReference type="InterPro" id="IPR050220">
    <property type="entry name" value="Type_II_DNA_Topoisomerases"/>
</dbReference>
<feature type="coiled-coil region" evidence="7">
    <location>
        <begin position="730"/>
        <end position="757"/>
    </location>
</feature>
<evidence type="ECO:0000256" key="7">
    <source>
        <dbReference type="SAM" id="Coils"/>
    </source>
</evidence>
<dbReference type="GO" id="GO:0006265">
    <property type="term" value="P:DNA topological change"/>
    <property type="evidence" value="ECO:0007669"/>
    <property type="project" value="UniProtKB-UniRule"/>
</dbReference>
<feature type="compositionally biased region" description="Basic and acidic residues" evidence="8">
    <location>
        <begin position="880"/>
        <end position="890"/>
    </location>
</feature>
<feature type="compositionally biased region" description="Basic and acidic residues" evidence="8">
    <location>
        <begin position="1307"/>
        <end position="1321"/>
    </location>
</feature>
<feature type="region of interest" description="Disordered" evidence="8">
    <location>
        <begin position="1576"/>
        <end position="1595"/>
    </location>
</feature>
<comment type="caution">
    <text evidence="11">The sequence shown here is derived from an EMBL/GenBank/DDBJ whole genome shotgun (WGS) entry which is preliminary data.</text>
</comment>
<dbReference type="GO" id="GO:0003918">
    <property type="term" value="F:DNA topoisomerase type II (double strand cut, ATP-hydrolyzing) activity"/>
    <property type="evidence" value="ECO:0007669"/>
    <property type="project" value="UniProtKB-EC"/>
</dbReference>
<feature type="chain" id="PRO_5001813794" description="DNA topoisomerase (ATP-hydrolyzing)" evidence="9">
    <location>
        <begin position="31"/>
        <end position="1595"/>
    </location>
</feature>
<dbReference type="Gene3D" id="3.90.199.10">
    <property type="entry name" value="Topoisomerase II, domain 5"/>
    <property type="match status" value="1"/>
</dbReference>
<evidence type="ECO:0000259" key="10">
    <source>
        <dbReference type="PROSITE" id="PS52040"/>
    </source>
</evidence>
<feature type="region of interest" description="Disordered" evidence="8">
    <location>
        <begin position="243"/>
        <end position="272"/>
    </location>
</feature>
<dbReference type="GO" id="GO:0003677">
    <property type="term" value="F:DNA binding"/>
    <property type="evidence" value="ECO:0007669"/>
    <property type="project" value="UniProtKB-UniRule"/>
</dbReference>
<dbReference type="OrthoDB" id="734at2759"/>
<dbReference type="Gene3D" id="1.10.268.10">
    <property type="entry name" value="Topoisomerase, domain 3"/>
    <property type="match status" value="1"/>
</dbReference>
<evidence type="ECO:0000256" key="9">
    <source>
        <dbReference type="SAM" id="SignalP"/>
    </source>
</evidence>
<proteinExistence type="inferred from homology"/>
<dbReference type="InterPro" id="IPR013758">
    <property type="entry name" value="Topo_IIA_A/C_ab"/>
</dbReference>
<evidence type="ECO:0000256" key="6">
    <source>
        <dbReference type="PROSITE-ProRule" id="PRU01384"/>
    </source>
</evidence>
<keyword evidence="3 6" id="KW-0799">Topoisomerase</keyword>
<evidence type="ECO:0000313" key="12">
    <source>
        <dbReference type="Proteomes" id="UP000028840"/>
    </source>
</evidence>
<feature type="region of interest" description="Disordered" evidence="8">
    <location>
        <begin position="775"/>
        <end position="959"/>
    </location>
</feature>
<reference evidence="11 12" key="1">
    <citation type="submission" date="2014-08" db="EMBL/GenBank/DDBJ databases">
        <authorList>
            <person name="Sibley D."/>
            <person name="Venepally P."/>
            <person name="Karamycheva S."/>
            <person name="Hadjithomas M."/>
            <person name="Khan A."/>
            <person name="Brunk B."/>
            <person name="Roos D."/>
            <person name="Caler E."/>
            <person name="Lorenzi H."/>
        </authorList>
    </citation>
    <scope>NUCLEOTIDE SEQUENCE [LARGE SCALE GENOMIC DNA]</scope>
    <source>
        <strain evidence="11 12">VAND</strain>
    </source>
</reference>
<comment type="similarity">
    <text evidence="1">Belongs to the type II topoisomerase GyrA/ParC subunit family.</text>
</comment>
<dbReference type="SMART" id="SM00434">
    <property type="entry name" value="TOP4c"/>
    <property type="match status" value="1"/>
</dbReference>
<dbReference type="InterPro" id="IPR013757">
    <property type="entry name" value="Topo_IIA_A_a_sf"/>
</dbReference>
<reference evidence="11 12" key="2">
    <citation type="journal article" date="2015" name="Eukaryot. Cell">
        <title>Genetic mapping reveals that sinefungin resistance in Toxoplasma gondii is controlled by a putative amino acid transporter locus that can be used as a negative selectable marker.</title>
        <authorList>
            <person name="Behnke M.S."/>
            <person name="Khan A."/>
            <person name="Sibley L.D."/>
        </authorList>
    </citation>
    <scope>NUCLEOTIDE SEQUENCE [LARGE SCALE GENOMIC DNA]</scope>
    <source>
        <strain evidence="11 12">VAND</strain>
    </source>
</reference>
<gene>
    <name evidence="11" type="ORF">TGVAND_221330</name>
</gene>
<feature type="compositionally biased region" description="Basic and acidic residues" evidence="8">
    <location>
        <begin position="817"/>
        <end position="865"/>
    </location>
</feature>
<protein>
    <recommendedName>
        <fullName evidence="2">DNA topoisomerase (ATP-hydrolyzing)</fullName>
        <ecNumber evidence="2">5.6.2.2</ecNumber>
    </recommendedName>
</protein>
<dbReference type="Gene3D" id="3.30.1360.40">
    <property type="match status" value="1"/>
</dbReference>
<feature type="active site" description="O-(5'-phospho-DNA)-tyrosine intermediate" evidence="6">
    <location>
        <position position="390"/>
    </location>
</feature>
<evidence type="ECO:0000256" key="2">
    <source>
        <dbReference type="ARBA" id="ARBA00012895"/>
    </source>
</evidence>
<dbReference type="GO" id="GO:0009330">
    <property type="term" value="C:DNA topoisomerase type II (double strand cut, ATP-hydrolyzing) complex"/>
    <property type="evidence" value="ECO:0007669"/>
    <property type="project" value="TreeGrafter"/>
</dbReference>
<evidence type="ECO:0000256" key="1">
    <source>
        <dbReference type="ARBA" id="ARBA00008263"/>
    </source>
</evidence>
<dbReference type="Pfam" id="PF00521">
    <property type="entry name" value="DNA_topoisoIV"/>
    <property type="match status" value="1"/>
</dbReference>
<dbReference type="EMBL" id="AEYJ02001240">
    <property type="protein sequence ID" value="KFH03726.1"/>
    <property type="molecule type" value="Genomic_DNA"/>
</dbReference>
<dbReference type="PANTHER" id="PTHR43493:SF5">
    <property type="entry name" value="DNA GYRASE SUBUNIT A, CHLOROPLASTIC_MITOCHONDRIAL"/>
    <property type="match status" value="1"/>
</dbReference>
<feature type="compositionally biased region" description="Basic and acidic residues" evidence="8">
    <location>
        <begin position="257"/>
        <end position="272"/>
    </location>
</feature>
<dbReference type="VEuPathDB" id="ToxoDB:TGVAND_221330"/>
<dbReference type="Gene3D" id="2.120.10.90">
    <property type="entry name" value="DNA gyrase/topoisomerase IV, subunit A, C-terminal"/>
    <property type="match status" value="2"/>
</dbReference>
<comment type="catalytic activity">
    <reaction evidence="6">
        <text>ATP-dependent breakage, passage and rejoining of double-stranded DNA.</text>
        <dbReference type="EC" id="5.6.2.2"/>
    </reaction>
</comment>
<evidence type="ECO:0000313" key="11">
    <source>
        <dbReference type="EMBL" id="KFH03726.1"/>
    </source>
</evidence>
<feature type="region of interest" description="Disordered" evidence="8">
    <location>
        <begin position="1234"/>
        <end position="1408"/>
    </location>
</feature>
<feature type="compositionally biased region" description="Basic and acidic residues" evidence="8">
    <location>
        <begin position="1374"/>
        <end position="1405"/>
    </location>
</feature>
<feature type="compositionally biased region" description="Low complexity" evidence="8">
    <location>
        <begin position="1364"/>
        <end position="1373"/>
    </location>
</feature>
<dbReference type="InterPro" id="IPR006691">
    <property type="entry name" value="GyrA/parC_rep"/>
</dbReference>
<organism evidence="11 12">
    <name type="scientific">Toxoplasma gondii VAND</name>
    <dbReference type="NCBI Taxonomy" id="933077"/>
    <lineage>
        <taxon>Eukaryota</taxon>
        <taxon>Sar</taxon>
        <taxon>Alveolata</taxon>
        <taxon>Apicomplexa</taxon>
        <taxon>Conoidasida</taxon>
        <taxon>Coccidia</taxon>
        <taxon>Eucoccidiorida</taxon>
        <taxon>Eimeriorina</taxon>
        <taxon>Sarcocystidae</taxon>
        <taxon>Toxoplasma</taxon>
    </lineage>
</organism>
<feature type="compositionally biased region" description="Basic residues" evidence="8">
    <location>
        <begin position="1586"/>
        <end position="1595"/>
    </location>
</feature>
<feature type="compositionally biased region" description="Acidic residues" evidence="8">
    <location>
        <begin position="1260"/>
        <end position="1289"/>
    </location>
</feature>
<sequence>MGVFHSPLSSASCFLFFLFVCVFSRCPVHGARLNLPLFSSSTSSQDPSPPDLHSFSVSSTLPRSASSHLSSLLRLPFARTAQTTRLLHRQLLSSVSSHIPCFISALPSPSSFSSPSPPSPPSLPSPSSFSNSGLCSCRRPHACSHSISDGNGYRDGTCCFAGGGLSSSLLPRFIDPSPHERAPAKKRLPPISVLLRVPPSSLTATASLPSSPPSRLPPFVRLAPLLQSSWCLSPSRASVSSLAASEGTLPRTLAQEEGERKERPAPTGSDAKDVALLDTQFVEELEKSFLCYAYSTILSRALPDVRDGLKPVHRRLIYAMQQLHLHPSGSFRKCARVVGEVLGKFHPHGDQAVYDALVRLAQTFVARHPLIEGHGNFGSVDGDPPAAMRYTECRLTRFCEDALLKNLDDKVVPFRPNFDANEREPVVFPATVPLVLIQGSSGIAVGMSTQIPPHNLHEILDATIALIRDPELPDAELLRLVPGPDFPTGGLLVNSEEIPGAYKEGRGRVLLRGRFHLEGEDDDGDTVPGRDRNAEDEAERDEADRNVRNGRKNERRLVITELPYGVNKSTVMQVIAQMISVKFLEGVTSVRDESDWRGIRVVLVLRRDADAHTILTLLLKHTNLQVYIPMHLIALEKGTKPVRFSLKSMLLSWIAFRFHTLRRLLAAEEAERKARSHLLEGLLRAVSLMDDVVKTVRESLSADEAKQKLTEPPLGFSPAQAQALLRLTLSRLTRLERRQLEEEAKAQKNRLSELASLLAHDREIYELMVEELQAHKTRHKAPRKTKVLGLRRAQQRARREEDARATTARNSQEAFAETDRHDSRRPDGREKAENPVKEKKETEENVQKKDLERGKARTDARHEEGSAGQALEETEGLGGFEEKGRDDRTSTQRKKFAGQDTWRKDGIVDRQKRLKEEGETETLVSRDVNESSTEAETDTSEEDREGDSSEEDQDDARVPFGEIKNMNKEDFISNQRNVVLLSAPALVRRLPLSVYPTLRRGALGVRSLSRSLASAESPDLERDEADEAQTRGVKGKSAAVGASSLQGVWSCWTKDRLLFLSANGYVSMLPAYRVPLGSRISRGTSLPQLLFEGWKKPAALRRLGESAAAAGALAEDAANREKKREEKERTLLREAAQVAAVLAVPPPTQREKARGVRQASESSGKSRKAKFLVVVTDQGRIAKIKLKRILGRRCETKVKKLLSLVQGDSIRAAALLEEEVEPLARGRVSGAGKEIKHLRGNGSECNATDEERGARKKDREEEDEETTEKEEEDEEEEEEEEEEGEEEEEAGSRLVEDEDDMGGEGAEGERTDLKSEEKRDTNSPSIVIVTRQGMGLRFPASSLRASGSSKTRGVRAIRLRAGDSVASVAVVPPEVKEDEAKTESRKEGDSDETQSKNESSNEKAEPSLLIVTAAGFGKRIRVSALRMQRRRGVGVRVIRLVKRKKVAREGDDRGLSDEAVGQESQGFPDEEPDSEERADPRSVSQEKDPQSPETEGDNYVVAVLALPASDLPNRPKKSKGSDNAELLSVTQNGFLLRQSCRSIPMPRGRLARGVSLQRLPATGKSRSSTDLIVAADIVHGASEQQRRRKRRTPED</sequence>
<feature type="compositionally biased region" description="Basic and acidic residues" evidence="8">
    <location>
        <begin position="1475"/>
        <end position="1490"/>
    </location>
</feature>
<name>A0A086PTP4_TOXGO</name>
<feature type="compositionally biased region" description="Basic and acidic residues" evidence="8">
    <location>
        <begin position="901"/>
        <end position="917"/>
    </location>
</feature>
<dbReference type="CDD" id="cd00187">
    <property type="entry name" value="TOP4c"/>
    <property type="match status" value="1"/>
</dbReference>
<feature type="region of interest" description="Disordered" evidence="8">
    <location>
        <begin position="1013"/>
        <end position="1032"/>
    </location>
</feature>
<dbReference type="InterPro" id="IPR035516">
    <property type="entry name" value="Gyrase/topoIV_suA_C"/>
</dbReference>
<feature type="compositionally biased region" description="Basic and acidic residues" evidence="8">
    <location>
        <begin position="1447"/>
        <end position="1456"/>
    </location>
</feature>
<keyword evidence="9" id="KW-0732">Signal</keyword>
<dbReference type="PROSITE" id="PS52040">
    <property type="entry name" value="TOPO_IIA"/>
    <property type="match status" value="1"/>
</dbReference>
<feature type="domain" description="Topo IIA-type catalytic" evidence="10">
    <location>
        <begin position="302"/>
        <end position="803"/>
    </location>
</feature>
<dbReference type="InterPro" id="IPR013760">
    <property type="entry name" value="Topo_IIA-like_dom_sf"/>
</dbReference>
<feature type="compositionally biased region" description="Basic and acidic residues" evidence="8">
    <location>
        <begin position="1249"/>
        <end position="1259"/>
    </location>
</feature>
<dbReference type="SUPFAM" id="SSF56719">
    <property type="entry name" value="Type II DNA topoisomerase"/>
    <property type="match status" value="1"/>
</dbReference>
<evidence type="ECO:0000256" key="5">
    <source>
        <dbReference type="ARBA" id="ARBA00023235"/>
    </source>
</evidence>
<evidence type="ECO:0000256" key="3">
    <source>
        <dbReference type="ARBA" id="ARBA00023029"/>
    </source>
</evidence>
<evidence type="ECO:0000256" key="4">
    <source>
        <dbReference type="ARBA" id="ARBA00023125"/>
    </source>
</evidence>
<dbReference type="PANTHER" id="PTHR43493">
    <property type="entry name" value="DNA GYRASE/TOPOISOMERASE SUBUNIT A"/>
    <property type="match status" value="1"/>
</dbReference>
<feature type="region of interest" description="Disordered" evidence="8">
    <location>
        <begin position="1446"/>
        <end position="1524"/>
    </location>
</feature>
<keyword evidence="5 6" id="KW-0413">Isomerase</keyword>
<keyword evidence="7" id="KW-0175">Coiled coil</keyword>
<keyword evidence="4 6" id="KW-0238">DNA-binding</keyword>
<feature type="signal peptide" evidence="9">
    <location>
        <begin position="1"/>
        <end position="30"/>
    </location>
</feature>
<evidence type="ECO:0000256" key="8">
    <source>
        <dbReference type="SAM" id="MobiDB-lite"/>
    </source>
</evidence>
<dbReference type="SUPFAM" id="SSF101904">
    <property type="entry name" value="GyrA/ParC C-terminal domain-like"/>
    <property type="match status" value="2"/>
</dbReference>
<dbReference type="InterPro" id="IPR002205">
    <property type="entry name" value="Topo_IIA_dom_A"/>
</dbReference>
<feature type="compositionally biased region" description="Basic residues" evidence="8">
    <location>
        <begin position="775"/>
        <end position="786"/>
    </location>
</feature>
<dbReference type="Pfam" id="PF03989">
    <property type="entry name" value="DNA_gyraseA_C"/>
    <property type="match status" value="5"/>
</dbReference>
<feature type="compositionally biased region" description="Acidic residues" evidence="8">
    <location>
        <begin position="933"/>
        <end position="954"/>
    </location>
</feature>
<dbReference type="Proteomes" id="UP000028840">
    <property type="component" value="Unassembled WGS sequence"/>
</dbReference>
<dbReference type="GO" id="GO:0005524">
    <property type="term" value="F:ATP binding"/>
    <property type="evidence" value="ECO:0007669"/>
    <property type="project" value="InterPro"/>
</dbReference>
<accession>A0A086PTP4</accession>
<feature type="region of interest" description="Disordered" evidence="8">
    <location>
        <begin position="519"/>
        <end position="549"/>
    </location>
</feature>